<sequence>GWESLPWPAFDRLCYYLRNDEDCTDMDHLAQVSNHYHAGVTEFMAKEKNRPGLRRVEINKTVDRVLIVDIHLYPSNLLFYGLSNLDKGIFERHGSSLDPLLR</sequence>
<dbReference type="AlphaFoldDB" id="A0AAN4Z2N4"/>
<organism evidence="1 2">
    <name type="scientific">Pristionchus mayeri</name>
    <dbReference type="NCBI Taxonomy" id="1317129"/>
    <lineage>
        <taxon>Eukaryota</taxon>
        <taxon>Metazoa</taxon>
        <taxon>Ecdysozoa</taxon>
        <taxon>Nematoda</taxon>
        <taxon>Chromadorea</taxon>
        <taxon>Rhabditida</taxon>
        <taxon>Rhabditina</taxon>
        <taxon>Diplogasteromorpha</taxon>
        <taxon>Diplogasteroidea</taxon>
        <taxon>Neodiplogasteridae</taxon>
        <taxon>Pristionchus</taxon>
    </lineage>
</organism>
<protein>
    <submittedName>
        <fullName evidence="1">Uncharacterized protein</fullName>
    </submittedName>
</protein>
<evidence type="ECO:0000313" key="2">
    <source>
        <dbReference type="Proteomes" id="UP001328107"/>
    </source>
</evidence>
<reference evidence="2" key="1">
    <citation type="submission" date="2022-10" db="EMBL/GenBank/DDBJ databases">
        <title>Genome assembly of Pristionchus species.</title>
        <authorList>
            <person name="Yoshida K."/>
            <person name="Sommer R.J."/>
        </authorList>
    </citation>
    <scope>NUCLEOTIDE SEQUENCE [LARGE SCALE GENOMIC DNA]</scope>
    <source>
        <strain evidence="2">RS5460</strain>
    </source>
</reference>
<evidence type="ECO:0000313" key="1">
    <source>
        <dbReference type="EMBL" id="GMR31451.1"/>
    </source>
</evidence>
<dbReference type="Proteomes" id="UP001328107">
    <property type="component" value="Unassembled WGS sequence"/>
</dbReference>
<proteinExistence type="predicted"/>
<dbReference type="EMBL" id="BTRK01000001">
    <property type="protein sequence ID" value="GMR31451.1"/>
    <property type="molecule type" value="Genomic_DNA"/>
</dbReference>
<feature type="non-terminal residue" evidence="1">
    <location>
        <position position="102"/>
    </location>
</feature>
<keyword evidence="2" id="KW-1185">Reference proteome</keyword>
<name>A0AAN4Z2N4_9BILA</name>
<feature type="non-terminal residue" evidence="1">
    <location>
        <position position="1"/>
    </location>
</feature>
<comment type="caution">
    <text evidence="1">The sequence shown here is derived from an EMBL/GenBank/DDBJ whole genome shotgun (WGS) entry which is preliminary data.</text>
</comment>
<accession>A0AAN4Z2N4</accession>
<gene>
    <name evidence="1" type="ORF">PMAYCL1PPCAC_01646</name>
</gene>